<evidence type="ECO:0000313" key="1">
    <source>
        <dbReference type="EMBL" id="SFV63031.1"/>
    </source>
</evidence>
<proteinExistence type="predicted"/>
<organism evidence="1">
    <name type="scientific">hydrothermal vent metagenome</name>
    <dbReference type="NCBI Taxonomy" id="652676"/>
    <lineage>
        <taxon>unclassified sequences</taxon>
        <taxon>metagenomes</taxon>
        <taxon>ecological metagenomes</taxon>
    </lineage>
</organism>
<accession>A0A1W1CBF3</accession>
<reference evidence="1" key="1">
    <citation type="submission" date="2016-10" db="EMBL/GenBank/DDBJ databases">
        <authorList>
            <person name="de Groot N.N."/>
        </authorList>
    </citation>
    <scope>NUCLEOTIDE SEQUENCE</scope>
</reference>
<protein>
    <submittedName>
        <fullName evidence="1">Uncharacterized protein</fullName>
    </submittedName>
</protein>
<dbReference type="EMBL" id="FPHM01000077">
    <property type="protein sequence ID" value="SFV63031.1"/>
    <property type="molecule type" value="Genomic_DNA"/>
</dbReference>
<gene>
    <name evidence="1" type="ORF">MNB_SV-13-1731</name>
</gene>
<name>A0A1W1CBF3_9ZZZZ</name>
<sequence length="105" mass="12261">MNIHYVKNNSERNKAFQLKTIIYEENGQKIIKKQALTKEAIPHLKKMKETYEKLTASIIDPKVKLAKIIAETKDSLCFEFIDGESLESKFNHAKNQEEKPKNFHL</sequence>
<dbReference type="AlphaFoldDB" id="A0A1W1CBF3"/>